<dbReference type="SUPFAM" id="SSF50090">
    <property type="entry name" value="Electron transport accessory proteins"/>
    <property type="match status" value="1"/>
</dbReference>
<protein>
    <submittedName>
        <fullName evidence="3">ScnB</fullName>
    </submittedName>
</protein>
<evidence type="ECO:0000313" key="2">
    <source>
        <dbReference type="EMBL" id="GFG48759.1"/>
    </source>
</evidence>
<dbReference type="OrthoDB" id="3478924at2"/>
<gene>
    <name evidence="3" type="ORF">CQY20_19440</name>
    <name evidence="2" type="ORF">MAGR_02000</name>
</gene>
<dbReference type="InterPro" id="IPR008990">
    <property type="entry name" value="Elect_transpt_acc-like_dom_sf"/>
</dbReference>
<dbReference type="EMBL" id="PDCP01000036">
    <property type="protein sequence ID" value="PEG36237.1"/>
    <property type="molecule type" value="Genomic_DNA"/>
</dbReference>
<comment type="caution">
    <text evidence="3">The sequence shown here is derived from an EMBL/GenBank/DDBJ whole genome shotgun (WGS) entry which is preliminary data.</text>
</comment>
<dbReference type="Proteomes" id="UP000220914">
    <property type="component" value="Unassembled WGS sequence"/>
</dbReference>
<reference evidence="2" key="3">
    <citation type="submission" date="2020-02" db="EMBL/GenBank/DDBJ databases">
        <authorList>
            <person name="Matsumoto Y."/>
            <person name="Motooka D."/>
            <person name="Nakamura S."/>
        </authorList>
    </citation>
    <scope>NUCLEOTIDE SEQUENCE</scope>
    <source>
        <strain evidence="2">JCM 6377</strain>
    </source>
</reference>
<dbReference type="InterPro" id="IPR049054">
    <property type="entry name" value="CN_hydtase_beta-like_N"/>
</dbReference>
<evidence type="ECO:0000313" key="3">
    <source>
        <dbReference type="EMBL" id="PEG36237.1"/>
    </source>
</evidence>
<evidence type="ECO:0000313" key="4">
    <source>
        <dbReference type="Proteomes" id="UP000220914"/>
    </source>
</evidence>
<reference evidence="3 4" key="1">
    <citation type="submission" date="2017-10" db="EMBL/GenBank/DDBJ databases">
        <title>The new phylogeny of genus Mycobacterium.</title>
        <authorList>
            <person name="Tortoli E."/>
            <person name="Trovato A."/>
            <person name="Cirillo D.M."/>
        </authorList>
    </citation>
    <scope>NUCLEOTIDE SEQUENCE [LARGE SCALE GENOMIC DNA]</scope>
    <source>
        <strain evidence="3 4">CCUG37673</strain>
    </source>
</reference>
<evidence type="ECO:0000313" key="5">
    <source>
        <dbReference type="Proteomes" id="UP000465302"/>
    </source>
</evidence>
<evidence type="ECO:0000259" key="1">
    <source>
        <dbReference type="Pfam" id="PF21006"/>
    </source>
</evidence>
<reference evidence="2 5" key="2">
    <citation type="journal article" date="2019" name="Emerg. Microbes Infect.">
        <title>Comprehensive subspecies identification of 175 nontuberculous mycobacteria species based on 7547 genomic profiles.</title>
        <authorList>
            <person name="Matsumoto Y."/>
            <person name="Kinjo T."/>
            <person name="Motooka D."/>
            <person name="Nabeya D."/>
            <person name="Jung N."/>
            <person name="Uechi K."/>
            <person name="Horii T."/>
            <person name="Iida T."/>
            <person name="Fujita J."/>
            <person name="Nakamura S."/>
        </authorList>
    </citation>
    <scope>NUCLEOTIDE SEQUENCE [LARGE SCALE GENOMIC DNA]</scope>
    <source>
        <strain evidence="2 5">JCM 6377</strain>
    </source>
</reference>
<dbReference type="EMBL" id="BLKS01000001">
    <property type="protein sequence ID" value="GFG48759.1"/>
    <property type="molecule type" value="Genomic_DNA"/>
</dbReference>
<accession>A0A2A7MXL7</accession>
<dbReference type="AlphaFoldDB" id="A0A2A7MXL7"/>
<dbReference type="Gene3D" id="1.10.472.20">
    <property type="entry name" value="Nitrile hydratase, beta subunit"/>
    <property type="match status" value="1"/>
</dbReference>
<sequence>MSDNPYEVLLEALPTDARREETLPELERRPDPWESAMQATCECLSWRGTLDNLERRHAEDALGETTYRDFPVHARSAVVTAHELMERGAFTPDELRDRMKLIRERLNRA</sequence>
<dbReference type="Pfam" id="PF21006">
    <property type="entry name" value="NHase_beta_N"/>
    <property type="match status" value="1"/>
</dbReference>
<feature type="domain" description="Nitrile hydratase beta subunit-like N-terminal" evidence="1">
    <location>
        <begin position="30"/>
        <end position="104"/>
    </location>
</feature>
<proteinExistence type="predicted"/>
<dbReference type="Proteomes" id="UP000465302">
    <property type="component" value="Unassembled WGS sequence"/>
</dbReference>
<keyword evidence="4" id="KW-1185">Reference proteome</keyword>
<dbReference type="RefSeq" id="WP_097941718.1">
    <property type="nucleotide sequence ID" value="NZ_BLKS01000001.1"/>
</dbReference>
<dbReference type="InterPro" id="IPR042262">
    <property type="entry name" value="CN_hydtase_beta_C"/>
</dbReference>
<name>A0A2A7MXL7_MYCAG</name>
<organism evidence="3 4">
    <name type="scientific">Mycolicibacterium agri</name>
    <name type="common">Mycobacterium agri</name>
    <dbReference type="NCBI Taxonomy" id="36811"/>
    <lineage>
        <taxon>Bacteria</taxon>
        <taxon>Bacillati</taxon>
        <taxon>Actinomycetota</taxon>
        <taxon>Actinomycetes</taxon>
        <taxon>Mycobacteriales</taxon>
        <taxon>Mycobacteriaceae</taxon>
        <taxon>Mycolicibacterium</taxon>
    </lineage>
</organism>